<keyword evidence="3" id="KW-0233">DNA recombination</keyword>
<dbReference type="GO" id="GO:0015074">
    <property type="term" value="P:DNA integration"/>
    <property type="evidence" value="ECO:0007669"/>
    <property type="project" value="InterPro"/>
</dbReference>
<keyword evidence="2" id="KW-0238">DNA-binding</keyword>
<evidence type="ECO:0000256" key="1">
    <source>
        <dbReference type="ARBA" id="ARBA00008857"/>
    </source>
</evidence>
<dbReference type="EMBL" id="WVUD01000024">
    <property type="protein sequence ID" value="MYL84053.1"/>
    <property type="molecule type" value="Genomic_DNA"/>
</dbReference>
<reference evidence="5 6" key="1">
    <citation type="submission" date="2020-01" db="EMBL/GenBank/DDBJ databases">
        <title>Genome sequence of Desulfovibrio aerotolerans DSM 16695(T).</title>
        <authorList>
            <person name="Karnachuk O."/>
            <person name="Avakyan M."/>
            <person name="Mardanov A."/>
            <person name="Kadnikov V."/>
            <person name="Ravin N."/>
        </authorList>
    </citation>
    <scope>NUCLEOTIDE SEQUENCE [LARGE SCALE GENOMIC DNA]</scope>
    <source>
        <strain evidence="5 6">DSM 16695</strain>
    </source>
</reference>
<comment type="caution">
    <text evidence="5">The sequence shown here is derived from an EMBL/GenBank/DDBJ whole genome shotgun (WGS) entry which is preliminary data.</text>
</comment>
<dbReference type="RefSeq" id="WP_160961718.1">
    <property type="nucleotide sequence ID" value="NZ_WVUD01000024.1"/>
</dbReference>
<dbReference type="InterPro" id="IPR010998">
    <property type="entry name" value="Integrase_recombinase_N"/>
</dbReference>
<evidence type="ECO:0000256" key="3">
    <source>
        <dbReference type="ARBA" id="ARBA00023172"/>
    </source>
</evidence>
<dbReference type="PROSITE" id="PS51898">
    <property type="entry name" value="TYR_RECOMBINASE"/>
    <property type="match status" value="1"/>
</dbReference>
<evidence type="ECO:0000313" key="5">
    <source>
        <dbReference type="EMBL" id="MYL84053.1"/>
    </source>
</evidence>
<gene>
    <name evidence="5" type="ORF">GTA51_13035</name>
</gene>
<evidence type="ECO:0000313" key="6">
    <source>
        <dbReference type="Proteomes" id="UP000482487"/>
    </source>
</evidence>
<dbReference type="OrthoDB" id="5418320at2"/>
<comment type="similarity">
    <text evidence="1">Belongs to the 'phage' integrase family.</text>
</comment>
<dbReference type="PANTHER" id="PTHR30349">
    <property type="entry name" value="PHAGE INTEGRASE-RELATED"/>
    <property type="match status" value="1"/>
</dbReference>
<dbReference type="GO" id="GO:0003677">
    <property type="term" value="F:DNA binding"/>
    <property type="evidence" value="ECO:0007669"/>
    <property type="project" value="UniProtKB-KW"/>
</dbReference>
<dbReference type="InterPro" id="IPR050090">
    <property type="entry name" value="Tyrosine_recombinase_XerCD"/>
</dbReference>
<dbReference type="Pfam" id="PF00589">
    <property type="entry name" value="Phage_integrase"/>
    <property type="match status" value="1"/>
</dbReference>
<evidence type="ECO:0000256" key="2">
    <source>
        <dbReference type="ARBA" id="ARBA00023125"/>
    </source>
</evidence>
<keyword evidence="6" id="KW-1185">Reference proteome</keyword>
<dbReference type="Gene3D" id="1.10.443.10">
    <property type="entry name" value="Intergrase catalytic core"/>
    <property type="match status" value="1"/>
</dbReference>
<dbReference type="AlphaFoldDB" id="A0A7C9MLU6"/>
<proteinExistence type="inferred from homology"/>
<dbReference type="GO" id="GO:0006310">
    <property type="term" value="P:DNA recombination"/>
    <property type="evidence" value="ECO:0007669"/>
    <property type="project" value="UniProtKB-KW"/>
</dbReference>
<dbReference type="SUPFAM" id="SSF56349">
    <property type="entry name" value="DNA breaking-rejoining enzymes"/>
    <property type="match status" value="1"/>
</dbReference>
<feature type="domain" description="Tyr recombinase" evidence="4">
    <location>
        <begin position="198"/>
        <end position="369"/>
    </location>
</feature>
<evidence type="ECO:0000259" key="4">
    <source>
        <dbReference type="PROSITE" id="PS51898"/>
    </source>
</evidence>
<dbReference type="Proteomes" id="UP000482487">
    <property type="component" value="Unassembled WGS sequence"/>
</dbReference>
<organism evidence="5 6">
    <name type="scientific">Solidesulfovibrio aerotolerans</name>
    <dbReference type="NCBI Taxonomy" id="295255"/>
    <lineage>
        <taxon>Bacteria</taxon>
        <taxon>Pseudomonadati</taxon>
        <taxon>Thermodesulfobacteriota</taxon>
        <taxon>Desulfovibrionia</taxon>
        <taxon>Desulfovibrionales</taxon>
        <taxon>Desulfovibrionaceae</taxon>
        <taxon>Solidesulfovibrio</taxon>
    </lineage>
</organism>
<protein>
    <submittedName>
        <fullName evidence="5">Tyrosine-type recombinase/integrase</fullName>
    </submittedName>
</protein>
<dbReference type="CDD" id="cd00796">
    <property type="entry name" value="INT_Rci_Hp1_C"/>
    <property type="match status" value="1"/>
</dbReference>
<dbReference type="InterPro" id="IPR013762">
    <property type="entry name" value="Integrase-like_cat_sf"/>
</dbReference>
<dbReference type="PANTHER" id="PTHR30349:SF64">
    <property type="entry name" value="PROPHAGE INTEGRASE INTD-RELATED"/>
    <property type="match status" value="1"/>
</dbReference>
<name>A0A7C9MLU6_9BACT</name>
<accession>A0A7C9MLU6</accession>
<dbReference type="InterPro" id="IPR011010">
    <property type="entry name" value="DNA_brk_join_enz"/>
</dbReference>
<dbReference type="Gene3D" id="1.10.150.130">
    <property type="match status" value="1"/>
</dbReference>
<sequence length="374" mass="42549">MGVYQRDGRWMVFYHDENGKRRDKSFGRGDEAAALAEQFNTAVKEPSGVGRLTPPISPQVITYTSTEPALVIQENTYPTIGVQQSVGMTFRELTSKYLEHLKVSGRTEKNTSKLAKMIKNQFNPLIGDRVVNEMTYIGDMVPFIRFFQETNGKQKRPRTQMTVNRYGDYVNAIFNFGVTMDLTKVNPMTGRRKSKEKQREVQLTVDDVKRIMECAEPHARWAMEVCFSLGTRPGESELLALRWEHIDFEKGIARIYASKTKTYRSVPIASTLLEKMKEKRAQSQAGFVIEYRGKQVGMIRKGFRRACERAGITYPVRMYDLRHLFATTMLSKGADLAAVSKLLGHSMISTTTSHYYHCLAGEKERAVGLLPELA</sequence>
<dbReference type="InterPro" id="IPR002104">
    <property type="entry name" value="Integrase_catalytic"/>
</dbReference>